<organism evidence="1 2">
    <name type="scientific">Argiope bruennichi</name>
    <name type="common">Wasp spider</name>
    <name type="synonym">Aranea bruennichi</name>
    <dbReference type="NCBI Taxonomy" id="94029"/>
    <lineage>
        <taxon>Eukaryota</taxon>
        <taxon>Metazoa</taxon>
        <taxon>Ecdysozoa</taxon>
        <taxon>Arthropoda</taxon>
        <taxon>Chelicerata</taxon>
        <taxon>Arachnida</taxon>
        <taxon>Araneae</taxon>
        <taxon>Araneomorphae</taxon>
        <taxon>Entelegynae</taxon>
        <taxon>Araneoidea</taxon>
        <taxon>Araneidae</taxon>
        <taxon>Argiope</taxon>
    </lineage>
</organism>
<dbReference type="AlphaFoldDB" id="A0A8T0G136"/>
<proteinExistence type="predicted"/>
<evidence type="ECO:0000313" key="1">
    <source>
        <dbReference type="EMBL" id="KAF8797067.1"/>
    </source>
</evidence>
<name>A0A8T0G136_ARGBR</name>
<reference evidence="1" key="2">
    <citation type="submission" date="2020-06" db="EMBL/GenBank/DDBJ databases">
        <authorList>
            <person name="Sheffer M."/>
        </authorList>
    </citation>
    <scope>NUCLEOTIDE SEQUENCE</scope>
</reference>
<comment type="caution">
    <text evidence="1">The sequence shown here is derived from an EMBL/GenBank/DDBJ whole genome shotgun (WGS) entry which is preliminary data.</text>
</comment>
<evidence type="ECO:0000313" key="2">
    <source>
        <dbReference type="Proteomes" id="UP000807504"/>
    </source>
</evidence>
<protein>
    <submittedName>
        <fullName evidence="1">Uncharacterized protein</fullName>
    </submittedName>
</protein>
<sequence length="244" mass="26389">MVTSGPWPLGMVGPQVCLLAWGELAQWFPGPAVTWIGLPSGPGLIRVCSECPFWGRTNFLGFSVRSCHCSWSGTWSSGSICGGLPSGLELVPEDNIGDNGIPPGPTGPFGCCSGWDNKFVYFAVRSSLSARSGSGTSRLNMDWPQALNGRRLFKKPIISKKKTARVEWATKGWTKKKSGKMSFGVMKTNTCSLGRMEYSGSRTLVSIQNCQIPKMKHGMEISWLGDAFLAFALILLAEDSGNQV</sequence>
<reference evidence="1" key="1">
    <citation type="journal article" date="2020" name="bioRxiv">
        <title>Chromosome-level reference genome of the European wasp spider Argiope bruennichi: a resource for studies on range expansion and evolutionary adaptation.</title>
        <authorList>
            <person name="Sheffer M.M."/>
            <person name="Hoppe A."/>
            <person name="Krehenwinkel H."/>
            <person name="Uhl G."/>
            <person name="Kuss A.W."/>
            <person name="Jensen L."/>
            <person name="Jensen C."/>
            <person name="Gillespie R.G."/>
            <person name="Hoff K.J."/>
            <person name="Prost S."/>
        </authorList>
    </citation>
    <scope>NUCLEOTIDE SEQUENCE</scope>
</reference>
<accession>A0A8T0G136</accession>
<dbReference type="Proteomes" id="UP000807504">
    <property type="component" value="Unassembled WGS sequence"/>
</dbReference>
<dbReference type="EMBL" id="JABXBU010000001">
    <property type="protein sequence ID" value="KAF8797067.1"/>
    <property type="molecule type" value="Genomic_DNA"/>
</dbReference>
<keyword evidence="2" id="KW-1185">Reference proteome</keyword>
<gene>
    <name evidence="1" type="ORF">HNY73_001377</name>
</gene>